<keyword evidence="3" id="KW-1185">Reference proteome</keyword>
<feature type="signal peptide" evidence="1">
    <location>
        <begin position="1"/>
        <end position="19"/>
    </location>
</feature>
<evidence type="ECO:0000313" key="3">
    <source>
        <dbReference type="Proteomes" id="UP000584642"/>
    </source>
</evidence>
<keyword evidence="1" id="KW-0732">Signal</keyword>
<evidence type="ECO:0000256" key="1">
    <source>
        <dbReference type="SAM" id="SignalP"/>
    </source>
</evidence>
<protein>
    <recommendedName>
        <fullName evidence="4">Secreted protein</fullName>
    </recommendedName>
</protein>
<accession>A0ABX2T233</accession>
<evidence type="ECO:0000313" key="2">
    <source>
        <dbReference type="EMBL" id="NYZ18117.1"/>
    </source>
</evidence>
<proteinExistence type="predicted"/>
<dbReference type="EMBL" id="JABFDB010000001">
    <property type="protein sequence ID" value="NYZ18117.1"/>
    <property type="molecule type" value="Genomic_DNA"/>
</dbReference>
<reference evidence="2 3" key="1">
    <citation type="submission" date="2020-05" db="EMBL/GenBank/DDBJ databases">
        <title>Azospirillum oleiclasticum sp. nov, a nitrogen-fixing and heavy crude oil-emulsifying bacterium isolated from the crude oil of Yumen Oilfield.</title>
        <authorList>
            <person name="Wu D."/>
            <person name="Cai M."/>
            <person name="Zhang X."/>
        </authorList>
    </citation>
    <scope>NUCLEOTIDE SEQUENCE [LARGE SCALE GENOMIC DNA]</scope>
    <source>
        <strain evidence="2 3">ROY-1-1-2</strain>
    </source>
</reference>
<comment type="caution">
    <text evidence="2">The sequence shown here is derived from an EMBL/GenBank/DDBJ whole genome shotgun (WGS) entry which is preliminary data.</text>
</comment>
<organism evidence="2 3">
    <name type="scientific">Azospirillum oleiclasticum</name>
    <dbReference type="NCBI Taxonomy" id="2735135"/>
    <lineage>
        <taxon>Bacteria</taxon>
        <taxon>Pseudomonadati</taxon>
        <taxon>Pseudomonadota</taxon>
        <taxon>Alphaproteobacteria</taxon>
        <taxon>Rhodospirillales</taxon>
        <taxon>Azospirillaceae</taxon>
        <taxon>Azospirillum</taxon>
    </lineage>
</organism>
<gene>
    <name evidence="2" type="ORF">HND93_00210</name>
</gene>
<evidence type="ECO:0008006" key="4">
    <source>
        <dbReference type="Google" id="ProtNLM"/>
    </source>
</evidence>
<sequence length="151" mass="16933">MRVPFLALLLALLAGPGLAEQRLGLVPPSDGTSLRPPMRTYGIPEFHPPRTQYRRSQVVYKLPDGLRGIATRDRRLSDLCRRGAFVQRIDGFYWARAADRRYGVAFGNGTNLLDAQSQRAPGKVYFFEDQDSRCSVYIADQRSVSGLYIGP</sequence>
<dbReference type="RefSeq" id="WP_180279888.1">
    <property type="nucleotide sequence ID" value="NZ_JABFDB010000001.1"/>
</dbReference>
<name>A0ABX2T233_9PROT</name>
<dbReference type="Proteomes" id="UP000584642">
    <property type="component" value="Unassembled WGS sequence"/>
</dbReference>
<feature type="chain" id="PRO_5046679190" description="Secreted protein" evidence="1">
    <location>
        <begin position="20"/>
        <end position="151"/>
    </location>
</feature>